<keyword evidence="3" id="KW-0170">Cobalt</keyword>
<dbReference type="InterPro" id="IPR036724">
    <property type="entry name" value="Cobalamin-bd_sf"/>
</dbReference>
<organism evidence="6 7">
    <name type="scientific">Schwartzia succinivorans DSM 10502</name>
    <dbReference type="NCBI Taxonomy" id="1123243"/>
    <lineage>
        <taxon>Bacteria</taxon>
        <taxon>Bacillati</taxon>
        <taxon>Bacillota</taxon>
        <taxon>Negativicutes</taxon>
        <taxon>Selenomonadales</taxon>
        <taxon>Selenomonadaceae</taxon>
        <taxon>Schwartzia</taxon>
    </lineage>
</organism>
<sequence length="215" mass="23013">MAENILEKLKQTILDFDEDAALDAANEALAAGVDPVEAVGALADGLNELGDKFERMEVFLPEIMLASDAFKNALSVLEPEIKKRNTEGQKAIPVVIGTVQGDVHQVGKDMVATFLTTAGFDVHDLGVDVAPSRFLEEAKKLDAKIIAAASLMSTTRPVQKDLIDFLEAKGVRDNFIVLVGGGVVTQEWADQIKADGYGQDAIATVEIAKKLLHVA</sequence>
<protein>
    <submittedName>
        <fullName evidence="6">Trimethylamine corrinoid protein</fullName>
    </submittedName>
</protein>
<dbReference type="GO" id="GO:0046653">
    <property type="term" value="P:tetrahydrofolate metabolic process"/>
    <property type="evidence" value="ECO:0007669"/>
    <property type="project" value="TreeGrafter"/>
</dbReference>
<keyword evidence="7" id="KW-1185">Reference proteome</keyword>
<evidence type="ECO:0000259" key="5">
    <source>
        <dbReference type="PROSITE" id="PS51337"/>
    </source>
</evidence>
<dbReference type="PROSITE" id="PS51332">
    <property type="entry name" value="B12_BINDING"/>
    <property type="match status" value="1"/>
</dbReference>
<dbReference type="PROSITE" id="PS51337">
    <property type="entry name" value="B12_BINDING_NTER"/>
    <property type="match status" value="1"/>
</dbReference>
<dbReference type="RefSeq" id="WP_072934248.1">
    <property type="nucleotide sequence ID" value="NZ_FQUG01000002.1"/>
</dbReference>
<dbReference type="EMBL" id="FQUG01000002">
    <property type="protein sequence ID" value="SHE30957.1"/>
    <property type="molecule type" value="Genomic_DNA"/>
</dbReference>
<evidence type="ECO:0000313" key="7">
    <source>
        <dbReference type="Proteomes" id="UP000184404"/>
    </source>
</evidence>
<dbReference type="InterPro" id="IPR036594">
    <property type="entry name" value="Meth_synthase_dom"/>
</dbReference>
<dbReference type="InterPro" id="IPR003759">
    <property type="entry name" value="Cbl-bd_cap"/>
</dbReference>
<gene>
    <name evidence="6" type="ORF">SAMN02745190_00118</name>
</gene>
<proteinExistence type="inferred from homology"/>
<dbReference type="AlphaFoldDB" id="A0A1M4SG33"/>
<feature type="domain" description="B12-binding" evidence="4">
    <location>
        <begin position="91"/>
        <end position="215"/>
    </location>
</feature>
<dbReference type="SMART" id="SM01018">
    <property type="entry name" value="B12-binding_2"/>
    <property type="match status" value="1"/>
</dbReference>
<dbReference type="GO" id="GO:0050667">
    <property type="term" value="P:homocysteine metabolic process"/>
    <property type="evidence" value="ECO:0007669"/>
    <property type="project" value="TreeGrafter"/>
</dbReference>
<dbReference type="SUPFAM" id="SSF47644">
    <property type="entry name" value="Methionine synthase domain"/>
    <property type="match status" value="1"/>
</dbReference>
<dbReference type="InterPro" id="IPR050554">
    <property type="entry name" value="Met_Synthase/Corrinoid"/>
</dbReference>
<name>A0A1M4SG33_9FIRM</name>
<dbReference type="PANTHER" id="PTHR45833">
    <property type="entry name" value="METHIONINE SYNTHASE"/>
    <property type="match status" value="1"/>
</dbReference>
<dbReference type="Pfam" id="PF02607">
    <property type="entry name" value="B12-binding_2"/>
    <property type="match status" value="1"/>
</dbReference>
<keyword evidence="2" id="KW-0479">Metal-binding</keyword>
<dbReference type="GO" id="GO:0046872">
    <property type="term" value="F:metal ion binding"/>
    <property type="evidence" value="ECO:0007669"/>
    <property type="project" value="UniProtKB-KW"/>
</dbReference>
<evidence type="ECO:0000256" key="3">
    <source>
        <dbReference type="ARBA" id="ARBA00023285"/>
    </source>
</evidence>
<dbReference type="PANTHER" id="PTHR45833:SF1">
    <property type="entry name" value="METHIONINE SYNTHASE"/>
    <property type="match status" value="1"/>
</dbReference>
<dbReference type="FunFam" id="3.40.50.280:FF:000003">
    <property type="entry name" value="Dimethylamine methyltransferase corrinoid protein"/>
    <property type="match status" value="1"/>
</dbReference>
<dbReference type="InterPro" id="IPR006158">
    <property type="entry name" value="Cobalamin-bd"/>
</dbReference>
<dbReference type="Gene3D" id="1.10.1240.10">
    <property type="entry name" value="Methionine synthase domain"/>
    <property type="match status" value="1"/>
</dbReference>
<evidence type="ECO:0000256" key="2">
    <source>
        <dbReference type="ARBA" id="ARBA00022723"/>
    </source>
</evidence>
<dbReference type="GO" id="GO:0008705">
    <property type="term" value="F:methionine synthase activity"/>
    <property type="evidence" value="ECO:0007669"/>
    <property type="project" value="TreeGrafter"/>
</dbReference>
<evidence type="ECO:0000313" key="6">
    <source>
        <dbReference type="EMBL" id="SHE30957.1"/>
    </source>
</evidence>
<comment type="similarity">
    <text evidence="1">Belongs to the methylamine corrinoid protein family.</text>
</comment>
<dbReference type="GO" id="GO:0031419">
    <property type="term" value="F:cobalamin binding"/>
    <property type="evidence" value="ECO:0007669"/>
    <property type="project" value="InterPro"/>
</dbReference>
<dbReference type="OrthoDB" id="9783599at2"/>
<dbReference type="GO" id="GO:0005829">
    <property type="term" value="C:cytosol"/>
    <property type="evidence" value="ECO:0007669"/>
    <property type="project" value="TreeGrafter"/>
</dbReference>
<feature type="domain" description="B12-binding N-terminal" evidence="5">
    <location>
        <begin position="1"/>
        <end position="89"/>
    </location>
</feature>
<evidence type="ECO:0000259" key="4">
    <source>
        <dbReference type="PROSITE" id="PS51332"/>
    </source>
</evidence>
<dbReference type="Gene3D" id="3.40.50.280">
    <property type="entry name" value="Cobalamin-binding domain"/>
    <property type="match status" value="1"/>
</dbReference>
<dbReference type="Pfam" id="PF02310">
    <property type="entry name" value="B12-binding"/>
    <property type="match status" value="1"/>
</dbReference>
<accession>A0A1M4SG33</accession>
<reference evidence="6 7" key="1">
    <citation type="submission" date="2016-11" db="EMBL/GenBank/DDBJ databases">
        <authorList>
            <person name="Jaros S."/>
            <person name="Januszkiewicz K."/>
            <person name="Wedrychowicz H."/>
        </authorList>
    </citation>
    <scope>NUCLEOTIDE SEQUENCE [LARGE SCALE GENOMIC DNA]</scope>
    <source>
        <strain evidence="6 7">DSM 10502</strain>
    </source>
</reference>
<dbReference type="Proteomes" id="UP000184404">
    <property type="component" value="Unassembled WGS sequence"/>
</dbReference>
<evidence type="ECO:0000256" key="1">
    <source>
        <dbReference type="ARBA" id="ARBA00010854"/>
    </source>
</evidence>
<dbReference type="SUPFAM" id="SSF52242">
    <property type="entry name" value="Cobalamin (vitamin B12)-binding domain"/>
    <property type="match status" value="1"/>
</dbReference>
<dbReference type="STRING" id="1123243.SAMN02745190_00118"/>